<dbReference type="EMBL" id="JACGWL010000008">
    <property type="protein sequence ID" value="KAK4396992.1"/>
    <property type="molecule type" value="Genomic_DNA"/>
</dbReference>
<evidence type="ECO:0000256" key="3">
    <source>
        <dbReference type="ARBA" id="ARBA00023163"/>
    </source>
</evidence>
<feature type="region of interest" description="Disordered" evidence="4">
    <location>
        <begin position="1"/>
        <end position="50"/>
    </location>
</feature>
<accession>A0AAE2BTC0</accession>
<evidence type="ECO:0000256" key="4">
    <source>
        <dbReference type="SAM" id="MobiDB-lite"/>
    </source>
</evidence>
<evidence type="ECO:0000313" key="5">
    <source>
        <dbReference type="EMBL" id="KAK4396992.1"/>
    </source>
</evidence>
<sequence>MGSNYFGEQNYLGNSERGGAAGLSSSSSSSSRKGKKGSSDKPKQPQRGLGVAQLEKIRLHSQLGCSYLPPVHNPYASSFSQEDIRLQTAYSSSSSSFSYSSSSSAPSYGFQGHHGVMMGLQELDRANITYADSQSSSVARWHPGNAGFGAQQFVEPSMTRSFIESGVEASLNKKKQEDWNNLMGSSSSQTNSDSSQEIDLELRLSLEFLAPGVGIFSYLLAEFHHLLPERTLDLGRFLVGRLLAGGTTGELGGLSRVARRKAIGGNREGSVSFKRAVITSIVRPSQSHAFSSSIPTDYANDAYWSLAIPQRRWIFTKLLKSRED</sequence>
<keyword evidence="2" id="KW-0805">Transcription regulation</keyword>
<evidence type="ECO:0000313" key="6">
    <source>
        <dbReference type="Proteomes" id="UP001289374"/>
    </source>
</evidence>
<feature type="compositionally biased region" description="Low complexity" evidence="4">
    <location>
        <begin position="15"/>
        <end position="31"/>
    </location>
</feature>
<gene>
    <name evidence="5" type="ORF">Sango_1535800</name>
</gene>
<reference evidence="5" key="1">
    <citation type="submission" date="2020-06" db="EMBL/GenBank/DDBJ databases">
        <authorList>
            <person name="Li T."/>
            <person name="Hu X."/>
            <person name="Zhang T."/>
            <person name="Song X."/>
            <person name="Zhang H."/>
            <person name="Dai N."/>
            <person name="Sheng W."/>
            <person name="Hou X."/>
            <person name="Wei L."/>
        </authorList>
    </citation>
    <scope>NUCLEOTIDE SEQUENCE</scope>
    <source>
        <strain evidence="5">K16</strain>
        <tissue evidence="5">Leaf</tissue>
    </source>
</reference>
<dbReference type="PANTHER" id="PTHR33388:SF18">
    <property type="entry name" value="PROTEIN SPEAR1"/>
    <property type="match status" value="1"/>
</dbReference>
<dbReference type="Proteomes" id="UP001289374">
    <property type="component" value="Unassembled WGS sequence"/>
</dbReference>
<keyword evidence="3" id="KW-0804">Transcription</keyword>
<comment type="caution">
    <text evidence="5">The sequence shown here is derived from an EMBL/GenBank/DDBJ whole genome shotgun (WGS) entry which is preliminary data.</text>
</comment>
<evidence type="ECO:0000256" key="2">
    <source>
        <dbReference type="ARBA" id="ARBA00023015"/>
    </source>
</evidence>
<dbReference type="InterPro" id="IPR040356">
    <property type="entry name" value="SPEAR"/>
</dbReference>
<dbReference type="AlphaFoldDB" id="A0AAE2BTC0"/>
<keyword evidence="6" id="KW-1185">Reference proteome</keyword>
<proteinExistence type="predicted"/>
<keyword evidence="1" id="KW-0678">Repressor</keyword>
<dbReference type="PANTHER" id="PTHR33388">
    <property type="entry name" value="OS01G0212500 PROTEIN"/>
    <property type="match status" value="1"/>
</dbReference>
<evidence type="ECO:0000256" key="1">
    <source>
        <dbReference type="ARBA" id="ARBA00022491"/>
    </source>
</evidence>
<protein>
    <submittedName>
        <fullName evidence="5">Protein SPEAR3</fullName>
    </submittedName>
</protein>
<organism evidence="5 6">
    <name type="scientific">Sesamum angolense</name>
    <dbReference type="NCBI Taxonomy" id="2727404"/>
    <lineage>
        <taxon>Eukaryota</taxon>
        <taxon>Viridiplantae</taxon>
        <taxon>Streptophyta</taxon>
        <taxon>Embryophyta</taxon>
        <taxon>Tracheophyta</taxon>
        <taxon>Spermatophyta</taxon>
        <taxon>Magnoliopsida</taxon>
        <taxon>eudicotyledons</taxon>
        <taxon>Gunneridae</taxon>
        <taxon>Pentapetalae</taxon>
        <taxon>asterids</taxon>
        <taxon>lamiids</taxon>
        <taxon>Lamiales</taxon>
        <taxon>Pedaliaceae</taxon>
        <taxon>Sesamum</taxon>
    </lineage>
</organism>
<name>A0AAE2BTC0_9LAMI</name>
<reference evidence="5" key="2">
    <citation type="journal article" date="2024" name="Plant">
        <title>Genomic evolution and insights into agronomic trait innovations of Sesamum species.</title>
        <authorList>
            <person name="Miao H."/>
            <person name="Wang L."/>
            <person name="Qu L."/>
            <person name="Liu H."/>
            <person name="Sun Y."/>
            <person name="Le M."/>
            <person name="Wang Q."/>
            <person name="Wei S."/>
            <person name="Zheng Y."/>
            <person name="Lin W."/>
            <person name="Duan Y."/>
            <person name="Cao H."/>
            <person name="Xiong S."/>
            <person name="Wang X."/>
            <person name="Wei L."/>
            <person name="Li C."/>
            <person name="Ma Q."/>
            <person name="Ju M."/>
            <person name="Zhao R."/>
            <person name="Li G."/>
            <person name="Mu C."/>
            <person name="Tian Q."/>
            <person name="Mei H."/>
            <person name="Zhang T."/>
            <person name="Gao T."/>
            <person name="Zhang H."/>
        </authorList>
    </citation>
    <scope>NUCLEOTIDE SEQUENCE</scope>
    <source>
        <strain evidence="5">K16</strain>
    </source>
</reference>
<dbReference type="GO" id="GO:0003700">
    <property type="term" value="F:DNA-binding transcription factor activity"/>
    <property type="evidence" value="ECO:0007669"/>
    <property type="project" value="InterPro"/>
</dbReference>
<feature type="compositionally biased region" description="Polar residues" evidence="4">
    <location>
        <begin position="1"/>
        <end position="13"/>
    </location>
</feature>